<keyword evidence="1" id="KW-0812">Transmembrane</keyword>
<name>A7NRF9_ROSCS</name>
<dbReference type="TCDB" id="3.A.1.26.5">
    <property type="family name" value="the atp-binding cassette (abc) superfamily"/>
</dbReference>
<dbReference type="InterPro" id="IPR012652">
    <property type="entry name" value="ThiW"/>
</dbReference>
<feature type="transmembrane region" description="Helical" evidence="1">
    <location>
        <begin position="76"/>
        <end position="98"/>
    </location>
</feature>
<dbReference type="Gene3D" id="1.10.1760.20">
    <property type="match status" value="1"/>
</dbReference>
<evidence type="ECO:0000256" key="1">
    <source>
        <dbReference type="SAM" id="Phobius"/>
    </source>
</evidence>
<dbReference type="Proteomes" id="UP000000263">
    <property type="component" value="Chromosome"/>
</dbReference>
<evidence type="ECO:0000313" key="3">
    <source>
        <dbReference type="Proteomes" id="UP000000263"/>
    </source>
</evidence>
<feature type="transmembrane region" description="Helical" evidence="1">
    <location>
        <begin position="49"/>
        <end position="70"/>
    </location>
</feature>
<organism evidence="2 3">
    <name type="scientific">Roseiflexus castenholzii (strain DSM 13941 / HLO8)</name>
    <dbReference type="NCBI Taxonomy" id="383372"/>
    <lineage>
        <taxon>Bacteria</taxon>
        <taxon>Bacillati</taxon>
        <taxon>Chloroflexota</taxon>
        <taxon>Chloroflexia</taxon>
        <taxon>Chloroflexales</taxon>
        <taxon>Roseiflexineae</taxon>
        <taxon>Roseiflexaceae</taxon>
        <taxon>Roseiflexus</taxon>
    </lineage>
</organism>
<feature type="transmembrane region" description="Helical" evidence="1">
    <location>
        <begin position="110"/>
        <end position="130"/>
    </location>
</feature>
<feature type="transmembrane region" description="Helical" evidence="1">
    <location>
        <begin position="15"/>
        <end position="37"/>
    </location>
</feature>
<dbReference type="KEGG" id="rca:Rcas_4123"/>
<dbReference type="NCBIfam" id="TIGR02359">
    <property type="entry name" value="thiW"/>
    <property type="match status" value="1"/>
</dbReference>
<feature type="transmembrane region" description="Helical" evidence="1">
    <location>
        <begin position="136"/>
        <end position="161"/>
    </location>
</feature>
<dbReference type="Pfam" id="PF09512">
    <property type="entry name" value="ThiW"/>
    <property type="match status" value="1"/>
</dbReference>
<keyword evidence="1" id="KW-1133">Transmembrane helix</keyword>
<reference evidence="2 3" key="1">
    <citation type="submission" date="2007-08" db="EMBL/GenBank/DDBJ databases">
        <title>Complete sequence of Roseiflexus castenholzii DSM 13941.</title>
        <authorList>
            <consortium name="US DOE Joint Genome Institute"/>
            <person name="Copeland A."/>
            <person name="Lucas S."/>
            <person name="Lapidus A."/>
            <person name="Barry K."/>
            <person name="Glavina del Rio T."/>
            <person name="Dalin E."/>
            <person name="Tice H."/>
            <person name="Pitluck S."/>
            <person name="Thompson L.S."/>
            <person name="Brettin T."/>
            <person name="Bruce D."/>
            <person name="Detter J.C."/>
            <person name="Han C."/>
            <person name="Tapia R."/>
            <person name="Schmutz J."/>
            <person name="Larimer F."/>
            <person name="Land M."/>
            <person name="Hauser L."/>
            <person name="Kyrpides N."/>
            <person name="Mikhailova N."/>
            <person name="Bryant D.A."/>
            <person name="Hanada S."/>
            <person name="Tsukatani Y."/>
            <person name="Richardson P."/>
        </authorList>
    </citation>
    <scope>NUCLEOTIDE SEQUENCE [LARGE SCALE GENOMIC DNA]</scope>
    <source>
        <strain evidence="3">DSM 13941 / HLO8</strain>
    </source>
</reference>
<dbReference type="AlphaFoldDB" id="A7NRF9"/>
<keyword evidence="1" id="KW-0472">Membrane</keyword>
<dbReference type="OrthoDB" id="770099at2"/>
<keyword evidence="3" id="KW-1185">Reference proteome</keyword>
<gene>
    <name evidence="2" type="ordered locus">Rcas_4123</name>
</gene>
<dbReference type="STRING" id="383372.Rcas_4123"/>
<accession>A7NRF9</accession>
<proteinExistence type="predicted"/>
<sequence length="174" mass="17901">MAATTSIVRSQTRRLAYAIVLTALAVALSPISIPVGIAKVFPVQHMVNVLAGALIGPWWGLAVALVTSIVRNALGLGTPLAFPGSIFGVLLAGLIYRATRNIPLTVAGEVIGTGIIGALIGALVVAPYVMNRPMGATALIIPFALSSLVGAVLGALGLLALRRTGYLERPDTRQ</sequence>
<dbReference type="EMBL" id="CP000804">
    <property type="protein sequence ID" value="ABU60155.1"/>
    <property type="molecule type" value="Genomic_DNA"/>
</dbReference>
<protein>
    <submittedName>
        <fullName evidence="2">ThiW protein</fullName>
    </submittedName>
</protein>
<evidence type="ECO:0000313" key="2">
    <source>
        <dbReference type="EMBL" id="ABU60155.1"/>
    </source>
</evidence>
<dbReference type="RefSeq" id="WP_012122576.1">
    <property type="nucleotide sequence ID" value="NC_009767.1"/>
</dbReference>
<dbReference type="eggNOG" id="COG4732">
    <property type="taxonomic scope" value="Bacteria"/>
</dbReference>
<dbReference type="PIRSF" id="PIRSF024534">
    <property type="entry name" value="ThiW"/>
    <property type="match status" value="1"/>
</dbReference>
<dbReference type="HOGENOM" id="CLU_100509_0_1_0"/>